<name>A0ABT3PYQ3_9BACT</name>
<evidence type="ECO:0000313" key="1">
    <source>
        <dbReference type="EMBL" id="MCW9712990.1"/>
    </source>
</evidence>
<organism evidence="1 2">
    <name type="scientific">Fodinibius salicampi</name>
    <dbReference type="NCBI Taxonomy" id="1920655"/>
    <lineage>
        <taxon>Bacteria</taxon>
        <taxon>Pseudomonadati</taxon>
        <taxon>Balneolota</taxon>
        <taxon>Balneolia</taxon>
        <taxon>Balneolales</taxon>
        <taxon>Balneolaceae</taxon>
        <taxon>Fodinibius</taxon>
    </lineage>
</organism>
<comment type="caution">
    <text evidence="1">The sequence shown here is derived from an EMBL/GenBank/DDBJ whole genome shotgun (WGS) entry which is preliminary data.</text>
</comment>
<dbReference type="RefSeq" id="WP_265789378.1">
    <property type="nucleotide sequence ID" value="NZ_BAABRS010000002.1"/>
</dbReference>
<evidence type="ECO:0000313" key="2">
    <source>
        <dbReference type="Proteomes" id="UP001207337"/>
    </source>
</evidence>
<sequence length="302" mass="35727">MARFKLYISLIFLLLFTLSVKEDEPENVLATATDSTGNMVPDSSFVVFDGTGYREKPDLTQYGLKPIHIIYPTRLWKKTTQELKGTTSLPFDSLLEKQAEKARQENDIAVIDIEHWPIKGNAQTVEQSVDRYIEVLESFRKLTPDMQYGFYSLPPVHDYWNAIQDTSSSRYREWEEKNRHLEELASKVDVFFPSLYTYYQDRQRWVRYAIANIKQARKYNEDKPVYVFLWPQYHGYNKKLKGEFLDPDFWKIQLKTARKYADGIVIWTPSRLEWDSNADWWKVTKDFLQKLDNKNTDAGITQ</sequence>
<dbReference type="InterPro" id="IPR017853">
    <property type="entry name" value="GH"/>
</dbReference>
<reference evidence="1 2" key="1">
    <citation type="submission" date="2021-11" db="EMBL/GenBank/DDBJ databases">
        <title>Aliifidinibius sp. nov., a new bacterium isolated from saline soil.</title>
        <authorList>
            <person name="Galisteo C."/>
            <person name="De La Haba R."/>
            <person name="Sanchez-Porro C."/>
            <person name="Ventosa A."/>
        </authorList>
    </citation>
    <scope>NUCLEOTIDE SEQUENCE [LARGE SCALE GENOMIC DNA]</scope>
    <source>
        <strain evidence="1 2">KACC 190600</strain>
    </source>
</reference>
<dbReference type="Gene3D" id="3.20.20.70">
    <property type="entry name" value="Aldolase class I"/>
    <property type="match status" value="1"/>
</dbReference>
<accession>A0ABT3PYQ3</accession>
<dbReference type="SUPFAM" id="SSF51445">
    <property type="entry name" value="(Trans)glycosidases"/>
    <property type="match status" value="1"/>
</dbReference>
<protein>
    <recommendedName>
        <fullName evidence="3">Hyaluronidase</fullName>
    </recommendedName>
</protein>
<dbReference type="Proteomes" id="UP001207337">
    <property type="component" value="Unassembled WGS sequence"/>
</dbReference>
<evidence type="ECO:0008006" key="3">
    <source>
        <dbReference type="Google" id="ProtNLM"/>
    </source>
</evidence>
<proteinExistence type="predicted"/>
<dbReference type="InterPro" id="IPR013785">
    <property type="entry name" value="Aldolase_TIM"/>
</dbReference>
<keyword evidence="2" id="KW-1185">Reference proteome</keyword>
<gene>
    <name evidence="1" type="ORF">LQ318_08735</name>
</gene>
<dbReference type="EMBL" id="JAJNDC010000002">
    <property type="protein sequence ID" value="MCW9712990.1"/>
    <property type="molecule type" value="Genomic_DNA"/>
</dbReference>